<comment type="subcellular location">
    <subcellularLocation>
        <location evidence="1">Nucleus</location>
    </subcellularLocation>
</comment>
<dbReference type="GO" id="GO:0015074">
    <property type="term" value="P:DNA integration"/>
    <property type="evidence" value="ECO:0007669"/>
    <property type="project" value="InterPro"/>
</dbReference>
<comment type="caution">
    <text evidence="3">The sequence shown here is derived from an EMBL/GenBank/DDBJ whole genome shotgun (WGS) entry which is preliminary data.</text>
</comment>
<dbReference type="Gene3D" id="1.10.10.60">
    <property type="entry name" value="Homeodomain-like"/>
    <property type="match status" value="1"/>
</dbReference>
<accession>A0A8X6S775</accession>
<keyword evidence="4" id="KW-1185">Reference proteome</keyword>
<dbReference type="InterPro" id="IPR009057">
    <property type="entry name" value="Homeodomain-like_sf"/>
</dbReference>
<dbReference type="EMBL" id="BMAU01021255">
    <property type="protein sequence ID" value="GFY05925.1"/>
    <property type="molecule type" value="Genomic_DNA"/>
</dbReference>
<evidence type="ECO:0000313" key="4">
    <source>
        <dbReference type="Proteomes" id="UP000887159"/>
    </source>
</evidence>
<proteinExistence type="predicted"/>
<name>A0A8X6S775_TRICX</name>
<dbReference type="InterPro" id="IPR002492">
    <property type="entry name" value="Transposase_Tc1-like"/>
</dbReference>
<dbReference type="GO" id="GO:0006313">
    <property type="term" value="P:DNA transposition"/>
    <property type="evidence" value="ECO:0007669"/>
    <property type="project" value="InterPro"/>
</dbReference>
<dbReference type="Gene3D" id="3.30.420.10">
    <property type="entry name" value="Ribonuclease H-like superfamily/Ribonuclease H"/>
    <property type="match status" value="1"/>
</dbReference>
<dbReference type="GO" id="GO:0003677">
    <property type="term" value="F:DNA binding"/>
    <property type="evidence" value="ECO:0007669"/>
    <property type="project" value="InterPro"/>
</dbReference>
<reference evidence="3" key="1">
    <citation type="submission" date="2020-08" db="EMBL/GenBank/DDBJ databases">
        <title>Multicomponent nature underlies the extraordinary mechanical properties of spider dragline silk.</title>
        <authorList>
            <person name="Kono N."/>
            <person name="Nakamura H."/>
            <person name="Mori M."/>
            <person name="Yoshida Y."/>
            <person name="Ohtoshi R."/>
            <person name="Malay A.D."/>
            <person name="Moran D.A.P."/>
            <person name="Tomita M."/>
            <person name="Numata K."/>
            <person name="Arakawa K."/>
        </authorList>
    </citation>
    <scope>NUCLEOTIDE SEQUENCE</scope>
</reference>
<feature type="domain" description="Transposase Tc1-like" evidence="2">
    <location>
        <begin position="99"/>
        <end position="165"/>
    </location>
</feature>
<evidence type="ECO:0000313" key="3">
    <source>
        <dbReference type="EMBL" id="GFY05925.1"/>
    </source>
</evidence>
<dbReference type="SUPFAM" id="SSF46689">
    <property type="entry name" value="Homeodomain-like"/>
    <property type="match status" value="1"/>
</dbReference>
<evidence type="ECO:0000256" key="1">
    <source>
        <dbReference type="ARBA" id="ARBA00004123"/>
    </source>
</evidence>
<dbReference type="InterPro" id="IPR036397">
    <property type="entry name" value="RNaseH_sf"/>
</dbReference>
<dbReference type="AlphaFoldDB" id="A0A8X6S775"/>
<dbReference type="GO" id="GO:0005634">
    <property type="term" value="C:nucleus"/>
    <property type="evidence" value="ECO:0007669"/>
    <property type="project" value="UniProtKB-SubCell"/>
</dbReference>
<organism evidence="3 4">
    <name type="scientific">Trichonephila clavipes</name>
    <name type="common">Golden silk orbweaver</name>
    <name type="synonym">Nephila clavipes</name>
    <dbReference type="NCBI Taxonomy" id="2585209"/>
    <lineage>
        <taxon>Eukaryota</taxon>
        <taxon>Metazoa</taxon>
        <taxon>Ecdysozoa</taxon>
        <taxon>Arthropoda</taxon>
        <taxon>Chelicerata</taxon>
        <taxon>Arachnida</taxon>
        <taxon>Araneae</taxon>
        <taxon>Araneomorphae</taxon>
        <taxon>Entelegynae</taxon>
        <taxon>Araneoidea</taxon>
        <taxon>Nephilidae</taxon>
        <taxon>Trichonephila</taxon>
    </lineage>
</organism>
<gene>
    <name evidence="3" type="primary">X975_14237</name>
    <name evidence="3" type="ORF">TNCV_4405901</name>
</gene>
<dbReference type="Pfam" id="PF01498">
    <property type="entry name" value="HTH_Tnp_Tc3_2"/>
    <property type="match status" value="1"/>
</dbReference>
<dbReference type="Proteomes" id="UP000887159">
    <property type="component" value="Unassembled WGS sequence"/>
</dbReference>
<evidence type="ECO:0000259" key="2">
    <source>
        <dbReference type="Pfam" id="PF01498"/>
    </source>
</evidence>
<protein>
    <submittedName>
        <fullName evidence="3">Transposable element Tcb2 transposase</fullName>
    </submittedName>
</protein>
<sequence length="236" mass="27349">MKQVTKACLSVLNRLERKAKVDTPLRSFRRQYEHLSQFERGKIIGMMEAGWSARRVARQSGRSDCVMRRCWDQWIREMSFTRRPGSKRPQQTSRREDHHIVRSACVQPNASSVAIQAQVAPSLGAPVSSRNIRRRLVEGHLGSWRLLRVLPLTPSHRRLRLELCRVRGTWTAADRNQIEFSDESRFNLSSDDNRVRVWRHRGERLNLAFALQQHTSPTAGVMVWGAIAYNMRSPLV</sequence>